<feature type="transmembrane region" description="Helical" evidence="2">
    <location>
        <begin position="98"/>
        <end position="121"/>
    </location>
</feature>
<dbReference type="EMBL" id="JALNMJ010000006">
    <property type="protein sequence ID" value="MCK7612740.1"/>
    <property type="molecule type" value="Genomic_DNA"/>
</dbReference>
<feature type="transmembrane region" description="Helical" evidence="2">
    <location>
        <begin position="40"/>
        <end position="61"/>
    </location>
</feature>
<keyword evidence="2" id="KW-0472">Membrane</keyword>
<sequence>MRNLLKFMQDFVGLWMVRVDGMIHPSAAGDPILAPLHRSFLISSILSGVAALIVLPLHLALAGPPHAAVLLVLTWMMSQWPLALFLSRSGALNRTICLSSCLFACLVATICLLTGGLRSFALPWLLVPVMETAFATNRKTPLLVAVLCTGLAGGLALLPLPEMQIAASDRDIPLYTALGALIYAGVLSLRLTLDRLLARRAVGRTQSRLDMIAQGSSDVVCDLAQDGAIRVLGGSVAGLIGAFPVDEGEDWLFPRLHVADRPLYLTHLSEARHNGEAKRFTVRVRVGASRPGETGLPEYRHLILKLQQSQLESGGAPDQQSRLILTLSATAARTSENTVAPSQVKPGQEVSQPDVDDGSKFGEQPVLSGCLIRSDDLAATGEAAFSADRDFAHMPARLPETGAAPGKGGVAGSVDISACLEQCRDLLSPVASRRSVMLDLAAGSDLPMVAVNAKSVRQALYFLLADMIETCGEGALITVSAKCESAGLDCVLSVRNRPSGLPWCADGSELVFDSALSLLESAGGHLSVRAVAGQGDCVVVHLPLGAPSKAANPMARTA</sequence>
<organism evidence="3 4">
    <name type="scientific">Roseibium sediminicola</name>
    <dbReference type="NCBI Taxonomy" id="2933272"/>
    <lineage>
        <taxon>Bacteria</taxon>
        <taxon>Pseudomonadati</taxon>
        <taxon>Pseudomonadota</taxon>
        <taxon>Alphaproteobacteria</taxon>
        <taxon>Hyphomicrobiales</taxon>
        <taxon>Stappiaceae</taxon>
        <taxon>Roseibium</taxon>
    </lineage>
</organism>
<comment type="caution">
    <text evidence="3">The sequence shown here is derived from an EMBL/GenBank/DDBJ whole genome shotgun (WGS) entry which is preliminary data.</text>
</comment>
<dbReference type="InterPro" id="IPR036890">
    <property type="entry name" value="HATPase_C_sf"/>
</dbReference>
<keyword evidence="4" id="KW-1185">Reference proteome</keyword>
<dbReference type="SUPFAM" id="SSF55874">
    <property type="entry name" value="ATPase domain of HSP90 chaperone/DNA topoisomerase II/histidine kinase"/>
    <property type="match status" value="1"/>
</dbReference>
<feature type="transmembrane region" description="Helical" evidence="2">
    <location>
        <begin position="172"/>
        <end position="193"/>
    </location>
</feature>
<evidence type="ECO:0000256" key="1">
    <source>
        <dbReference type="SAM" id="MobiDB-lite"/>
    </source>
</evidence>
<feature type="transmembrane region" description="Helical" evidence="2">
    <location>
        <begin position="67"/>
        <end position="86"/>
    </location>
</feature>
<protein>
    <recommendedName>
        <fullName evidence="5">Signal transduction histidine kinase</fullName>
    </recommendedName>
</protein>
<feature type="region of interest" description="Disordered" evidence="1">
    <location>
        <begin position="335"/>
        <end position="359"/>
    </location>
</feature>
<gene>
    <name evidence="3" type="ORF">M0H32_11255</name>
</gene>
<keyword evidence="2" id="KW-1133">Transmembrane helix</keyword>
<dbReference type="Proteomes" id="UP001431221">
    <property type="component" value="Unassembled WGS sequence"/>
</dbReference>
<evidence type="ECO:0000313" key="3">
    <source>
        <dbReference type="EMBL" id="MCK7612740.1"/>
    </source>
</evidence>
<keyword evidence="2" id="KW-0812">Transmembrane</keyword>
<dbReference type="RefSeq" id="WP_248153930.1">
    <property type="nucleotide sequence ID" value="NZ_JALNMJ010000006.1"/>
</dbReference>
<feature type="transmembrane region" description="Helical" evidence="2">
    <location>
        <begin position="141"/>
        <end position="160"/>
    </location>
</feature>
<evidence type="ECO:0000313" key="4">
    <source>
        <dbReference type="Proteomes" id="UP001431221"/>
    </source>
</evidence>
<evidence type="ECO:0000256" key="2">
    <source>
        <dbReference type="SAM" id="Phobius"/>
    </source>
</evidence>
<reference evidence="3" key="1">
    <citation type="submission" date="2022-04" db="EMBL/GenBank/DDBJ databases">
        <title>Roseibium sp. CAU 1639 isolated from mud.</title>
        <authorList>
            <person name="Kim W."/>
        </authorList>
    </citation>
    <scope>NUCLEOTIDE SEQUENCE</scope>
    <source>
        <strain evidence="3">CAU 1639</strain>
    </source>
</reference>
<evidence type="ECO:0008006" key="5">
    <source>
        <dbReference type="Google" id="ProtNLM"/>
    </source>
</evidence>
<name>A0ABT0GTH5_9HYPH</name>
<proteinExistence type="predicted"/>
<dbReference type="Gene3D" id="3.30.565.10">
    <property type="entry name" value="Histidine kinase-like ATPase, C-terminal domain"/>
    <property type="match status" value="1"/>
</dbReference>
<accession>A0ABT0GTH5</accession>